<comment type="caution">
    <text evidence="4">The sequence shown here is derived from an EMBL/GenBank/DDBJ whole genome shotgun (WGS) entry which is preliminary data.</text>
</comment>
<keyword evidence="5" id="KW-1185">Reference proteome</keyword>
<dbReference type="AlphaFoldDB" id="A0A9D4X8B6"/>
<evidence type="ECO:0000313" key="5">
    <source>
        <dbReference type="Proteomes" id="UP001058974"/>
    </source>
</evidence>
<evidence type="ECO:0000259" key="2">
    <source>
        <dbReference type="Pfam" id="PF02861"/>
    </source>
</evidence>
<dbReference type="SUPFAM" id="SSF102645">
    <property type="entry name" value="CoaB-like"/>
    <property type="match status" value="1"/>
</dbReference>
<dbReference type="Proteomes" id="UP001058974">
    <property type="component" value="Chromosome 4"/>
</dbReference>
<dbReference type="Gene3D" id="3.40.50.10300">
    <property type="entry name" value="CoaB-like"/>
    <property type="match status" value="1"/>
</dbReference>
<reference evidence="4 5" key="1">
    <citation type="journal article" date="2022" name="Nat. Genet.">
        <title>Improved pea reference genome and pan-genome highlight genomic features and evolutionary characteristics.</title>
        <authorList>
            <person name="Yang T."/>
            <person name="Liu R."/>
            <person name="Luo Y."/>
            <person name="Hu S."/>
            <person name="Wang D."/>
            <person name="Wang C."/>
            <person name="Pandey M.K."/>
            <person name="Ge S."/>
            <person name="Xu Q."/>
            <person name="Li N."/>
            <person name="Li G."/>
            <person name="Huang Y."/>
            <person name="Saxena R.K."/>
            <person name="Ji Y."/>
            <person name="Li M."/>
            <person name="Yan X."/>
            <person name="He Y."/>
            <person name="Liu Y."/>
            <person name="Wang X."/>
            <person name="Xiang C."/>
            <person name="Varshney R.K."/>
            <person name="Ding H."/>
            <person name="Gao S."/>
            <person name="Zong X."/>
        </authorList>
    </citation>
    <scope>NUCLEOTIDE SEQUENCE [LARGE SCALE GENOMIC DNA]</scope>
    <source>
        <strain evidence="4 5">cv. Zhongwan 6</strain>
    </source>
</reference>
<dbReference type="InterPro" id="IPR007085">
    <property type="entry name" value="DNA/pantothenate-metab_flavo_C"/>
</dbReference>
<dbReference type="EMBL" id="JAMSHJ010000004">
    <property type="protein sequence ID" value="KAI5416444.1"/>
    <property type="molecule type" value="Genomic_DNA"/>
</dbReference>
<dbReference type="InterPro" id="IPR004176">
    <property type="entry name" value="Clp_R_N"/>
</dbReference>
<evidence type="ECO:0000256" key="1">
    <source>
        <dbReference type="ARBA" id="ARBA00005703"/>
    </source>
</evidence>
<dbReference type="Gramene" id="Psat04G0149000-T3">
    <property type="protein sequence ID" value="KAI5416444.1"/>
    <property type="gene ID" value="KIW84_041490"/>
</dbReference>
<dbReference type="Gene3D" id="1.10.1780.10">
    <property type="entry name" value="Clp, N-terminal domain"/>
    <property type="match status" value="1"/>
</dbReference>
<proteinExistence type="inferred from homology"/>
<dbReference type="PANTHER" id="PTHR12290">
    <property type="entry name" value="CORNICHON-RELATED"/>
    <property type="match status" value="1"/>
</dbReference>
<protein>
    <submittedName>
        <fullName evidence="4">Variant 3, Phosphopantothenate--cysteine ligase 2</fullName>
    </submittedName>
</protein>
<evidence type="ECO:0000313" key="4">
    <source>
        <dbReference type="EMBL" id="KAI5416444.1"/>
    </source>
</evidence>
<dbReference type="GO" id="GO:0016874">
    <property type="term" value="F:ligase activity"/>
    <property type="evidence" value="ECO:0007669"/>
    <property type="project" value="UniProtKB-KW"/>
</dbReference>
<name>A0A9D4X8B6_PEA</name>
<evidence type="ECO:0000259" key="3">
    <source>
        <dbReference type="Pfam" id="PF04127"/>
    </source>
</evidence>
<dbReference type="InterPro" id="IPR035929">
    <property type="entry name" value="CoaB-like_sf"/>
</dbReference>
<organism evidence="4 5">
    <name type="scientific">Pisum sativum</name>
    <name type="common">Garden pea</name>
    <name type="synonym">Lathyrus oleraceus</name>
    <dbReference type="NCBI Taxonomy" id="3888"/>
    <lineage>
        <taxon>Eukaryota</taxon>
        <taxon>Viridiplantae</taxon>
        <taxon>Streptophyta</taxon>
        <taxon>Embryophyta</taxon>
        <taxon>Tracheophyta</taxon>
        <taxon>Spermatophyta</taxon>
        <taxon>Magnoliopsida</taxon>
        <taxon>eudicotyledons</taxon>
        <taxon>Gunneridae</taxon>
        <taxon>Pentapetalae</taxon>
        <taxon>rosids</taxon>
        <taxon>fabids</taxon>
        <taxon>Fabales</taxon>
        <taxon>Fabaceae</taxon>
        <taxon>Papilionoideae</taxon>
        <taxon>50 kb inversion clade</taxon>
        <taxon>NPAAA clade</taxon>
        <taxon>Hologalegina</taxon>
        <taxon>IRL clade</taxon>
        <taxon>Fabeae</taxon>
        <taxon>Lathyrus</taxon>
    </lineage>
</organism>
<feature type="domain" description="Clp R" evidence="2">
    <location>
        <begin position="222"/>
        <end position="287"/>
    </location>
</feature>
<dbReference type="SUPFAM" id="SSF81923">
    <property type="entry name" value="Double Clp-N motif"/>
    <property type="match status" value="1"/>
</dbReference>
<dbReference type="Pfam" id="PF02861">
    <property type="entry name" value="Clp_N"/>
    <property type="match status" value="1"/>
</dbReference>
<dbReference type="InterPro" id="IPR036628">
    <property type="entry name" value="Clp_N_dom_sf"/>
</dbReference>
<gene>
    <name evidence="4" type="ORF">KIW84_041490</name>
</gene>
<accession>A0A9D4X8B6</accession>
<dbReference type="GO" id="GO:0015937">
    <property type="term" value="P:coenzyme A biosynthetic process"/>
    <property type="evidence" value="ECO:0007669"/>
    <property type="project" value="UniProtKB-ARBA"/>
</dbReference>
<comment type="similarity">
    <text evidence="1">Belongs to the PPC synthetase family.</text>
</comment>
<keyword evidence="4" id="KW-0436">Ligase</keyword>
<feature type="domain" description="DNA/pantothenate metabolism flavoprotein C-terminal" evidence="3">
    <location>
        <begin position="76"/>
        <end position="188"/>
    </location>
</feature>
<dbReference type="Pfam" id="PF04127">
    <property type="entry name" value="DFP"/>
    <property type="match status" value="1"/>
</dbReference>
<sequence>MIGKLVTKPVKLRVSFYNCALTLAYQNVTNFSLIGVSILLQAVAGGHLLKLPFGTIFEYLQMLQIIAVSMRCIGPRAMFYLAAAVSDYYVLWKDMVEHKIQSGSHLLDVKLVQVPKMLSVLRENWAPLAFCISFKLETDSSILLNKGNAALKKYKMHAVVANELSTRKEQVVVITRTEKITVLRETRQTLDPKNNNYRYIDSSKHEFEDNLITRHGLFIQTRLDNTSVLQTTDNFIAQQPKVTGDTSDPIVGSHLSSIFYSSQRHEKEMGDEYVSVEHYLLAFHWDKKFASLVRRL</sequence>